<dbReference type="Proteomes" id="UP000015524">
    <property type="component" value="Unassembled WGS sequence"/>
</dbReference>
<proteinExistence type="predicted"/>
<keyword evidence="2" id="KW-1185">Reference proteome</keyword>
<sequence>MDLRKRGLQVTLIKAIQVMRRRMLPCPGSGRTDADISLKSLVDEDGEASKHTVAY</sequence>
<evidence type="ECO:0000313" key="1">
    <source>
        <dbReference type="EMBL" id="EQA96759.1"/>
    </source>
</evidence>
<dbReference type="PATRIC" id="fig|1114964.3.peg.4314"/>
<protein>
    <submittedName>
        <fullName evidence="1">Uncharacterized protein</fullName>
    </submittedName>
</protein>
<reference evidence="1 2" key="1">
    <citation type="journal article" date="2013" name="Genome Announc.">
        <title>Draft Genome Sequence of a Hexachlorocyclohexane-Degrading Bacterium, Sphingobium baderi Strain LL03T.</title>
        <authorList>
            <person name="Kaur J."/>
            <person name="Verma H."/>
            <person name="Tripathi C."/>
            <person name="Khurana J.P."/>
            <person name="Lal R."/>
        </authorList>
    </citation>
    <scope>NUCLEOTIDE SEQUENCE [LARGE SCALE GENOMIC DNA]</scope>
    <source>
        <strain evidence="1 2">LL03</strain>
    </source>
</reference>
<dbReference type="EMBL" id="ATIB01000088">
    <property type="protein sequence ID" value="EQA96759.1"/>
    <property type="molecule type" value="Genomic_DNA"/>
</dbReference>
<organism evidence="1 2">
    <name type="scientific">Sphingobium baderi LL03</name>
    <dbReference type="NCBI Taxonomy" id="1114964"/>
    <lineage>
        <taxon>Bacteria</taxon>
        <taxon>Pseudomonadati</taxon>
        <taxon>Pseudomonadota</taxon>
        <taxon>Alphaproteobacteria</taxon>
        <taxon>Sphingomonadales</taxon>
        <taxon>Sphingomonadaceae</taxon>
        <taxon>Sphingobium</taxon>
    </lineage>
</organism>
<dbReference type="AlphaFoldDB" id="T0HBL9"/>
<name>T0HBL9_9SPHN</name>
<gene>
    <name evidence="1" type="ORF">L485_22005</name>
</gene>
<accession>T0HBL9</accession>
<evidence type="ECO:0000313" key="2">
    <source>
        <dbReference type="Proteomes" id="UP000015524"/>
    </source>
</evidence>
<comment type="caution">
    <text evidence="1">The sequence shown here is derived from an EMBL/GenBank/DDBJ whole genome shotgun (WGS) entry which is preliminary data.</text>
</comment>